<dbReference type="SUPFAM" id="SSF52402">
    <property type="entry name" value="Adenine nucleotide alpha hydrolases-like"/>
    <property type="match status" value="2"/>
</dbReference>
<dbReference type="KEGG" id="cvc:BKX93_03170"/>
<evidence type="ECO:0000256" key="1">
    <source>
        <dbReference type="ARBA" id="ARBA00008791"/>
    </source>
</evidence>
<sequence>MLRDLLVHVDGSLAGRTRVQLAVKLAACTGAKLSGIHVTPPIEVPSRVRPTGIADMTAYFSAMQTVESQAAADTFEGAVLGHLADAGWSEVQGDVAQSICDHARYTDLVILGQYEWQGTPASHPLPIAHTVVVRCGRPVLVVPAETSIKAFDHIALAWDGSREAVRALHDALPLLCRARSVEIIKILSSTTSCNADDERLREHLGRHRLAHRADSLLITSTQDHDTLRHQIEQGAYDFLVMGGYSHPMWMEFIFGGATQSLLLSAKIPVLVSH</sequence>
<accession>A0A1D9LCU9</accession>
<dbReference type="CDD" id="cd00293">
    <property type="entry name" value="USP-like"/>
    <property type="match status" value="2"/>
</dbReference>
<dbReference type="GeneID" id="68840211"/>
<feature type="domain" description="UspA" evidence="2">
    <location>
        <begin position="1"/>
        <end position="143"/>
    </location>
</feature>
<dbReference type="EMBL" id="CP017707">
    <property type="protein sequence ID" value="AOZ49099.1"/>
    <property type="molecule type" value="Genomic_DNA"/>
</dbReference>
<dbReference type="PANTHER" id="PTHR46268">
    <property type="entry name" value="STRESS RESPONSE PROTEIN NHAX"/>
    <property type="match status" value="1"/>
</dbReference>
<name>A0A1D9LCU9_9NEIS</name>
<proteinExistence type="inferred from homology"/>
<evidence type="ECO:0000313" key="3">
    <source>
        <dbReference type="EMBL" id="AOZ49099.1"/>
    </source>
</evidence>
<dbReference type="PANTHER" id="PTHR46268:SF15">
    <property type="entry name" value="UNIVERSAL STRESS PROTEIN HP_0031"/>
    <property type="match status" value="1"/>
</dbReference>
<dbReference type="PRINTS" id="PR01438">
    <property type="entry name" value="UNVRSLSTRESS"/>
</dbReference>
<dbReference type="RefSeq" id="WP_070978704.1">
    <property type="nucleotide sequence ID" value="NZ_CP017707.1"/>
</dbReference>
<gene>
    <name evidence="3" type="ORF">BKX93_03170</name>
</gene>
<evidence type="ECO:0000259" key="2">
    <source>
        <dbReference type="Pfam" id="PF00582"/>
    </source>
</evidence>
<dbReference type="AlphaFoldDB" id="A0A1D9LCU9"/>
<reference evidence="3 4" key="1">
    <citation type="submission" date="2016-10" db="EMBL/GenBank/DDBJ databases">
        <title>Chromobacterium muskegensis sp. nov., an insecticidal bacterium isolated from Sphagnum bogs.</title>
        <authorList>
            <person name="Sparks M.E."/>
            <person name="Blackburn M.B."/>
            <person name="Gundersen-Rindal D.E."/>
            <person name="Mitchell A."/>
            <person name="Farrar R."/>
            <person name="Kuhar D."/>
        </authorList>
    </citation>
    <scope>NUCLEOTIDE SEQUENCE [LARGE SCALE GENOMIC DNA]</scope>
    <source>
        <strain evidence="3 4">21-1</strain>
    </source>
</reference>
<dbReference type="Gene3D" id="3.40.50.12370">
    <property type="match status" value="1"/>
</dbReference>
<dbReference type="InterPro" id="IPR006015">
    <property type="entry name" value="Universal_stress_UspA"/>
</dbReference>
<dbReference type="STRING" id="1108595.BKX93_03170"/>
<comment type="similarity">
    <text evidence="1">Belongs to the universal stress protein A family.</text>
</comment>
<dbReference type="Proteomes" id="UP000178776">
    <property type="component" value="Chromosome"/>
</dbReference>
<dbReference type="Pfam" id="PF00582">
    <property type="entry name" value="Usp"/>
    <property type="match status" value="1"/>
</dbReference>
<protein>
    <recommendedName>
        <fullName evidence="2">UspA domain-containing protein</fullName>
    </recommendedName>
</protein>
<evidence type="ECO:0000313" key="4">
    <source>
        <dbReference type="Proteomes" id="UP000178776"/>
    </source>
</evidence>
<dbReference type="InterPro" id="IPR006016">
    <property type="entry name" value="UspA"/>
</dbReference>
<organism evidence="3 4">
    <name type="scientific">Chromobacterium vaccinii</name>
    <dbReference type="NCBI Taxonomy" id="1108595"/>
    <lineage>
        <taxon>Bacteria</taxon>
        <taxon>Pseudomonadati</taxon>
        <taxon>Pseudomonadota</taxon>
        <taxon>Betaproteobacteria</taxon>
        <taxon>Neisseriales</taxon>
        <taxon>Chromobacteriaceae</taxon>
        <taxon>Chromobacterium</taxon>
    </lineage>
</organism>